<proteinExistence type="predicted"/>
<feature type="compositionally biased region" description="Basic and acidic residues" evidence="1">
    <location>
        <begin position="260"/>
        <end position="274"/>
    </location>
</feature>
<feature type="region of interest" description="Disordered" evidence="1">
    <location>
        <begin position="247"/>
        <end position="337"/>
    </location>
</feature>
<dbReference type="EMBL" id="BLXT01000273">
    <property type="protein sequence ID" value="GFN75489.1"/>
    <property type="molecule type" value="Genomic_DNA"/>
</dbReference>
<keyword evidence="3" id="KW-1185">Reference proteome</keyword>
<feature type="compositionally biased region" description="Low complexity" evidence="1">
    <location>
        <begin position="39"/>
        <end position="49"/>
    </location>
</feature>
<organism evidence="2 3">
    <name type="scientific">Plakobranchus ocellatus</name>
    <dbReference type="NCBI Taxonomy" id="259542"/>
    <lineage>
        <taxon>Eukaryota</taxon>
        <taxon>Metazoa</taxon>
        <taxon>Spiralia</taxon>
        <taxon>Lophotrochozoa</taxon>
        <taxon>Mollusca</taxon>
        <taxon>Gastropoda</taxon>
        <taxon>Heterobranchia</taxon>
        <taxon>Euthyneura</taxon>
        <taxon>Panpulmonata</taxon>
        <taxon>Sacoglossa</taxon>
        <taxon>Placobranchoidea</taxon>
        <taxon>Plakobranchidae</taxon>
        <taxon>Plakobranchus</taxon>
    </lineage>
</organism>
<feature type="compositionally biased region" description="Pro residues" evidence="1">
    <location>
        <begin position="317"/>
        <end position="327"/>
    </location>
</feature>
<feature type="compositionally biased region" description="Polar residues" evidence="1">
    <location>
        <begin position="328"/>
        <end position="337"/>
    </location>
</feature>
<evidence type="ECO:0000256" key="1">
    <source>
        <dbReference type="SAM" id="MobiDB-lite"/>
    </source>
</evidence>
<dbReference type="AlphaFoldDB" id="A0AAV3XYK1"/>
<accession>A0AAV3XYK1</accession>
<feature type="compositionally biased region" description="Acidic residues" evidence="1">
    <location>
        <begin position="275"/>
        <end position="286"/>
    </location>
</feature>
<evidence type="ECO:0000313" key="2">
    <source>
        <dbReference type="EMBL" id="GFN75489.1"/>
    </source>
</evidence>
<comment type="caution">
    <text evidence="2">The sequence shown here is derived from an EMBL/GenBank/DDBJ whole genome shotgun (WGS) entry which is preliminary data.</text>
</comment>
<evidence type="ECO:0000313" key="3">
    <source>
        <dbReference type="Proteomes" id="UP000735302"/>
    </source>
</evidence>
<gene>
    <name evidence="2" type="ORF">PoB_000199500</name>
</gene>
<reference evidence="2 3" key="1">
    <citation type="journal article" date="2021" name="Elife">
        <title>Chloroplast acquisition without the gene transfer in kleptoplastic sea slugs, Plakobranchus ocellatus.</title>
        <authorList>
            <person name="Maeda T."/>
            <person name="Takahashi S."/>
            <person name="Yoshida T."/>
            <person name="Shimamura S."/>
            <person name="Takaki Y."/>
            <person name="Nagai Y."/>
            <person name="Toyoda A."/>
            <person name="Suzuki Y."/>
            <person name="Arimoto A."/>
            <person name="Ishii H."/>
            <person name="Satoh N."/>
            <person name="Nishiyama T."/>
            <person name="Hasebe M."/>
            <person name="Maruyama T."/>
            <person name="Minagawa J."/>
            <person name="Obokata J."/>
            <person name="Shigenobu S."/>
        </authorList>
    </citation>
    <scope>NUCLEOTIDE SEQUENCE [LARGE SCALE GENOMIC DNA]</scope>
</reference>
<feature type="region of interest" description="Disordered" evidence="1">
    <location>
        <begin position="19"/>
        <end position="52"/>
    </location>
</feature>
<name>A0AAV3XYK1_9GAST</name>
<dbReference type="Proteomes" id="UP000735302">
    <property type="component" value="Unassembled WGS sequence"/>
</dbReference>
<protein>
    <submittedName>
        <fullName evidence="2">Uncharacterized protein</fullName>
    </submittedName>
</protein>
<sequence length="337" mass="38763">MLHFGIPRAPEFSHVTMWRMPMSAEDQEEREEKRKRTAASRTTSTLSSLPQSRYRRYNTDTEGNTIYGMCRENIASRGLSVPSHPPTPLHCHFLPRNIELFEERDYIDRCLFQDYTGDNFNKMIMQNFFKAPKSRNLGYGMPRPETREGVQDRMISTLSRKPSVVRVPSHTSLCKPIKCDNHTGCSEEFCEILGPGCCSSCIETTNRQIAEEIQHRLFPEIEVSRRCLVVPKLTKVMKDGHLKQMRRRRLTELRQNTTNVKEEAEKESEVRGQEEEKDVAEPDPESEERAVTAVTSANAPPTKPRRANHYTRRESMPLPPIGPPQPTFSPSSLDSRE</sequence>